<reference evidence="3" key="2">
    <citation type="submission" date="2023-05" db="EMBL/GenBank/DDBJ databases">
        <authorList>
            <person name="Schelkunov M.I."/>
        </authorList>
    </citation>
    <scope>NUCLEOTIDE SEQUENCE</scope>
    <source>
        <strain evidence="3">Hsosn_3</strain>
        <tissue evidence="3">Leaf</tissue>
    </source>
</reference>
<feature type="region of interest" description="Disordered" evidence="1">
    <location>
        <begin position="346"/>
        <end position="406"/>
    </location>
</feature>
<proteinExistence type="predicted"/>
<name>A0AAD8HGG9_9APIA</name>
<organism evidence="3 4">
    <name type="scientific">Heracleum sosnowskyi</name>
    <dbReference type="NCBI Taxonomy" id="360622"/>
    <lineage>
        <taxon>Eukaryota</taxon>
        <taxon>Viridiplantae</taxon>
        <taxon>Streptophyta</taxon>
        <taxon>Embryophyta</taxon>
        <taxon>Tracheophyta</taxon>
        <taxon>Spermatophyta</taxon>
        <taxon>Magnoliopsida</taxon>
        <taxon>eudicotyledons</taxon>
        <taxon>Gunneridae</taxon>
        <taxon>Pentapetalae</taxon>
        <taxon>asterids</taxon>
        <taxon>campanulids</taxon>
        <taxon>Apiales</taxon>
        <taxon>Apiaceae</taxon>
        <taxon>Apioideae</taxon>
        <taxon>apioid superclade</taxon>
        <taxon>Tordylieae</taxon>
        <taxon>Tordyliinae</taxon>
        <taxon>Heracleum</taxon>
    </lineage>
</organism>
<feature type="compositionally biased region" description="Low complexity" evidence="1">
    <location>
        <begin position="395"/>
        <end position="406"/>
    </location>
</feature>
<dbReference type="PANTHER" id="PTHR31286">
    <property type="entry name" value="GLYCINE-RICH CELL WALL STRUCTURAL PROTEIN 1.8-LIKE"/>
    <property type="match status" value="1"/>
</dbReference>
<feature type="compositionally biased region" description="Basic and acidic residues" evidence="1">
    <location>
        <begin position="347"/>
        <end position="356"/>
    </location>
</feature>
<sequence length="406" mass="44363">MMELQKYMVRNGLSMTDFEKKTMEEDVAFNVEKTKVIPAKVVDNFPERNGAGVSGLKNSEGKESSTNSQKASEHEESQGAGSKCNSYPVNVGKSWSNIVNDSPPTTVTFEYVPLLEGNTISPPDEDVLEGNENFKYCVVGTFTKKAPLFHVVSSIASSMWDKKGLSSVAQKTSFIYLFKFNNVAAINKVLAKGTLYIDKKPMVVKAWGASESATKGLSRLASVVGPPLCADQLTSKLEVLPFAKFCVNYTMGNNLPTSIKVVTMDPVSNEKNISEVQYSYPNKPIMCNGCHSLGHTIGVCPHVTRTWVPKAKPPVSDIPVSKPSGVEVPTVDKVPEVDMVVNSNQDETLKDADDIHAPNVEPPKAVIEDDEGWKTVPQKHSKHTPVGSNLHKSDPPYSSWSKSSYF</sequence>
<evidence type="ECO:0000259" key="2">
    <source>
        <dbReference type="Pfam" id="PF14111"/>
    </source>
</evidence>
<dbReference type="Pfam" id="PF14111">
    <property type="entry name" value="DUF4283"/>
    <property type="match status" value="1"/>
</dbReference>
<evidence type="ECO:0000313" key="4">
    <source>
        <dbReference type="Proteomes" id="UP001237642"/>
    </source>
</evidence>
<feature type="region of interest" description="Disordered" evidence="1">
    <location>
        <begin position="47"/>
        <end position="85"/>
    </location>
</feature>
<dbReference type="InterPro" id="IPR025558">
    <property type="entry name" value="DUF4283"/>
</dbReference>
<dbReference type="PANTHER" id="PTHR31286:SF165">
    <property type="entry name" value="DUF4283 DOMAIN-CONTAINING PROTEIN"/>
    <property type="match status" value="1"/>
</dbReference>
<reference evidence="3" key="1">
    <citation type="submission" date="2023-02" db="EMBL/GenBank/DDBJ databases">
        <title>Genome of toxic invasive species Heracleum sosnowskyi carries increased number of genes despite the absence of recent whole-genome duplications.</title>
        <authorList>
            <person name="Schelkunov M."/>
            <person name="Shtratnikova V."/>
            <person name="Makarenko M."/>
            <person name="Klepikova A."/>
            <person name="Omelchenko D."/>
            <person name="Novikova G."/>
            <person name="Obukhova E."/>
            <person name="Bogdanov V."/>
            <person name="Penin A."/>
            <person name="Logacheva M."/>
        </authorList>
    </citation>
    <scope>NUCLEOTIDE SEQUENCE</scope>
    <source>
        <strain evidence="3">Hsosn_3</strain>
        <tissue evidence="3">Leaf</tissue>
    </source>
</reference>
<gene>
    <name evidence="3" type="ORF">POM88_041286</name>
</gene>
<accession>A0AAD8HGG9</accession>
<dbReference type="Proteomes" id="UP001237642">
    <property type="component" value="Unassembled WGS sequence"/>
</dbReference>
<dbReference type="EMBL" id="JAUIZM010000009">
    <property type="protein sequence ID" value="KAK1365725.1"/>
    <property type="molecule type" value="Genomic_DNA"/>
</dbReference>
<dbReference type="AlphaFoldDB" id="A0AAD8HGG9"/>
<keyword evidence="4" id="KW-1185">Reference proteome</keyword>
<evidence type="ECO:0000313" key="3">
    <source>
        <dbReference type="EMBL" id="KAK1365725.1"/>
    </source>
</evidence>
<comment type="caution">
    <text evidence="3">The sequence shown here is derived from an EMBL/GenBank/DDBJ whole genome shotgun (WGS) entry which is preliminary data.</text>
</comment>
<evidence type="ECO:0000256" key="1">
    <source>
        <dbReference type="SAM" id="MobiDB-lite"/>
    </source>
</evidence>
<protein>
    <recommendedName>
        <fullName evidence="2">DUF4283 domain-containing protein</fullName>
    </recommendedName>
</protein>
<feature type="domain" description="DUF4283" evidence="2">
    <location>
        <begin position="131"/>
        <end position="211"/>
    </location>
</feature>
<dbReference type="InterPro" id="IPR040256">
    <property type="entry name" value="At4g02000-like"/>
</dbReference>